<evidence type="ECO:0000313" key="3">
    <source>
        <dbReference type="Proteomes" id="UP000283523"/>
    </source>
</evidence>
<comment type="caution">
    <text evidence="2">The sequence shown here is derived from an EMBL/GenBank/DDBJ whole genome shotgun (WGS) entry which is preliminary data.</text>
</comment>
<name>A0A418MEI0_9BACT</name>
<gene>
    <name evidence="2" type="ORF">DYU11_07340</name>
</gene>
<dbReference type="Proteomes" id="UP000283523">
    <property type="component" value="Unassembled WGS sequence"/>
</dbReference>
<dbReference type="EMBL" id="QXED01000002">
    <property type="protein sequence ID" value="RIV25123.1"/>
    <property type="molecule type" value="Genomic_DNA"/>
</dbReference>
<keyword evidence="1" id="KW-0812">Transmembrane</keyword>
<keyword evidence="1" id="KW-0472">Membrane</keyword>
<sequence length="145" mass="17250">MLDSGILKDLVEKFEKSHSLLITILVFVGVNILVSLINVWVQYKLKRLETRVHSDNIKESKRIEIMHELYRKMDLLRNIFNDDVTLQRELQITSKYINENSIYLKDNEEQIARNCCDYFSTILVSNTNKDIAREKIFMKDFKSKF</sequence>
<feature type="transmembrane region" description="Helical" evidence="1">
    <location>
        <begin position="20"/>
        <end position="41"/>
    </location>
</feature>
<accession>A0A418MEI0</accession>
<keyword evidence="1" id="KW-1133">Transmembrane helix</keyword>
<keyword evidence="3" id="KW-1185">Reference proteome</keyword>
<reference evidence="2 3" key="1">
    <citation type="submission" date="2018-08" db="EMBL/GenBank/DDBJ databases">
        <title>Fibrisoma montanum sp. nov., isolated from Danxia mountain soil.</title>
        <authorList>
            <person name="Huang Y."/>
        </authorList>
    </citation>
    <scope>NUCLEOTIDE SEQUENCE [LARGE SCALE GENOMIC DNA]</scope>
    <source>
        <strain evidence="2 3">HYT19</strain>
    </source>
</reference>
<dbReference type="AlphaFoldDB" id="A0A418MEI0"/>
<organism evidence="2 3">
    <name type="scientific">Fibrisoma montanum</name>
    <dbReference type="NCBI Taxonomy" id="2305895"/>
    <lineage>
        <taxon>Bacteria</taxon>
        <taxon>Pseudomonadati</taxon>
        <taxon>Bacteroidota</taxon>
        <taxon>Cytophagia</taxon>
        <taxon>Cytophagales</taxon>
        <taxon>Spirosomataceae</taxon>
        <taxon>Fibrisoma</taxon>
    </lineage>
</organism>
<protein>
    <submittedName>
        <fullName evidence="2">Uncharacterized protein</fullName>
    </submittedName>
</protein>
<evidence type="ECO:0000256" key="1">
    <source>
        <dbReference type="SAM" id="Phobius"/>
    </source>
</evidence>
<proteinExistence type="predicted"/>
<evidence type="ECO:0000313" key="2">
    <source>
        <dbReference type="EMBL" id="RIV25123.1"/>
    </source>
</evidence>
<dbReference type="RefSeq" id="WP_119667009.1">
    <property type="nucleotide sequence ID" value="NZ_QXED01000002.1"/>
</dbReference>